<gene>
    <name evidence="1" type="ORF">F443_19513</name>
</gene>
<sequence>MKNQRRMTRKVRPRHIQRLPLHLLAVYSMMTAMRSQAC</sequence>
<dbReference type="HOGENOM" id="CLU_3336708_0_0_1"/>
<protein>
    <submittedName>
        <fullName evidence="1">Uncharacterized protein</fullName>
    </submittedName>
</protein>
<keyword evidence="2" id="KW-1185">Reference proteome</keyword>
<evidence type="ECO:0000313" key="2">
    <source>
        <dbReference type="Proteomes" id="UP000018721"/>
    </source>
</evidence>
<dbReference type="AlphaFoldDB" id="V9E4K1"/>
<organism evidence="1 2">
    <name type="scientific">Phytophthora nicotianae P1569</name>
    <dbReference type="NCBI Taxonomy" id="1317065"/>
    <lineage>
        <taxon>Eukaryota</taxon>
        <taxon>Sar</taxon>
        <taxon>Stramenopiles</taxon>
        <taxon>Oomycota</taxon>
        <taxon>Peronosporomycetes</taxon>
        <taxon>Peronosporales</taxon>
        <taxon>Peronosporaceae</taxon>
        <taxon>Phytophthora</taxon>
    </lineage>
</organism>
<name>V9E4K1_PHYNI</name>
<dbReference type="EMBL" id="ANIZ01003374">
    <property type="protein sequence ID" value="ETI33861.1"/>
    <property type="molecule type" value="Genomic_DNA"/>
</dbReference>
<evidence type="ECO:0000313" key="1">
    <source>
        <dbReference type="EMBL" id="ETI33861.1"/>
    </source>
</evidence>
<proteinExistence type="predicted"/>
<reference evidence="1 2" key="1">
    <citation type="submission" date="2013-11" db="EMBL/GenBank/DDBJ databases">
        <title>The Genome Sequence of Phytophthora parasitica P1569.</title>
        <authorList>
            <consortium name="The Broad Institute Genomics Platform"/>
            <person name="Russ C."/>
            <person name="Tyler B."/>
            <person name="Panabieres F."/>
            <person name="Shan W."/>
            <person name="Tripathy S."/>
            <person name="Grunwald N."/>
            <person name="Machado M."/>
            <person name="Johnson C.S."/>
            <person name="Arredondo F."/>
            <person name="Hong C."/>
            <person name="Coffey M."/>
            <person name="Young S.K."/>
            <person name="Zeng Q."/>
            <person name="Gargeya S."/>
            <person name="Fitzgerald M."/>
            <person name="Abouelleil A."/>
            <person name="Alvarado L."/>
            <person name="Chapman S.B."/>
            <person name="Gainer-Dewar J."/>
            <person name="Goldberg J."/>
            <person name="Griggs A."/>
            <person name="Gujja S."/>
            <person name="Hansen M."/>
            <person name="Howarth C."/>
            <person name="Imamovic A."/>
            <person name="Ireland A."/>
            <person name="Larimer J."/>
            <person name="McCowan C."/>
            <person name="Murphy C."/>
            <person name="Pearson M."/>
            <person name="Poon T.W."/>
            <person name="Priest M."/>
            <person name="Roberts A."/>
            <person name="Saif S."/>
            <person name="Shea T."/>
            <person name="Sykes S."/>
            <person name="Wortman J."/>
            <person name="Nusbaum C."/>
            <person name="Birren B."/>
        </authorList>
    </citation>
    <scope>NUCLEOTIDE SEQUENCE [LARGE SCALE GENOMIC DNA]</scope>
    <source>
        <strain evidence="1 2">P1569</strain>
    </source>
</reference>
<comment type="caution">
    <text evidence="1">The sequence shown here is derived from an EMBL/GenBank/DDBJ whole genome shotgun (WGS) entry which is preliminary data.</text>
</comment>
<accession>V9E4K1</accession>
<dbReference type="Proteomes" id="UP000018721">
    <property type="component" value="Unassembled WGS sequence"/>
</dbReference>